<organism evidence="1 2">
    <name type="scientific">Acaulospora colombiana</name>
    <dbReference type="NCBI Taxonomy" id="27376"/>
    <lineage>
        <taxon>Eukaryota</taxon>
        <taxon>Fungi</taxon>
        <taxon>Fungi incertae sedis</taxon>
        <taxon>Mucoromycota</taxon>
        <taxon>Glomeromycotina</taxon>
        <taxon>Glomeromycetes</taxon>
        <taxon>Diversisporales</taxon>
        <taxon>Acaulosporaceae</taxon>
        <taxon>Acaulospora</taxon>
    </lineage>
</organism>
<name>A0ACA9PN74_9GLOM</name>
<keyword evidence="2" id="KW-1185">Reference proteome</keyword>
<dbReference type="EMBL" id="CAJVPT010035765">
    <property type="protein sequence ID" value="CAG8712354.1"/>
    <property type="molecule type" value="Genomic_DNA"/>
</dbReference>
<comment type="caution">
    <text evidence="1">The sequence shown here is derived from an EMBL/GenBank/DDBJ whole genome shotgun (WGS) entry which is preliminary data.</text>
</comment>
<evidence type="ECO:0000313" key="1">
    <source>
        <dbReference type="EMBL" id="CAG8712354.1"/>
    </source>
</evidence>
<proteinExistence type="predicted"/>
<protein>
    <submittedName>
        <fullName evidence="1">16902_t:CDS:1</fullName>
    </submittedName>
</protein>
<gene>
    <name evidence="1" type="ORF">ACOLOM_LOCUS10730</name>
</gene>
<reference evidence="1" key="1">
    <citation type="submission" date="2021-06" db="EMBL/GenBank/DDBJ databases">
        <authorList>
            <person name="Kallberg Y."/>
            <person name="Tangrot J."/>
            <person name="Rosling A."/>
        </authorList>
    </citation>
    <scope>NUCLEOTIDE SEQUENCE</scope>
    <source>
        <strain evidence="1">CL356</strain>
    </source>
</reference>
<dbReference type="Proteomes" id="UP000789525">
    <property type="component" value="Unassembled WGS sequence"/>
</dbReference>
<accession>A0ACA9PN74</accession>
<sequence>MSQFLDIHQNLAVPPSLKRYWIHRNLKSCQEYQIPIPGRAEFASTANLWGDSGPYKRTSGIREHKSDSLKETEKYLSAKNVKHKGIEFNWPFILRRDILELIT</sequence>
<evidence type="ECO:0000313" key="2">
    <source>
        <dbReference type="Proteomes" id="UP000789525"/>
    </source>
</evidence>